<gene>
    <name evidence="5" type="ORF">AAFC00_000829</name>
</gene>
<dbReference type="PANTHER" id="PTHR46720">
    <property type="entry name" value="HYDROXYLASE, PUTATIVE (AFU_ORTHOLOGUE AFUA_3G01460)-RELATED"/>
    <property type="match status" value="1"/>
</dbReference>
<dbReference type="Gene3D" id="3.50.50.60">
    <property type="entry name" value="FAD/NAD(P)-binding domain"/>
    <property type="match status" value="1"/>
</dbReference>
<organism evidence="5 6">
    <name type="scientific">Neodothiora populina</name>
    <dbReference type="NCBI Taxonomy" id="2781224"/>
    <lineage>
        <taxon>Eukaryota</taxon>
        <taxon>Fungi</taxon>
        <taxon>Dikarya</taxon>
        <taxon>Ascomycota</taxon>
        <taxon>Pezizomycotina</taxon>
        <taxon>Dothideomycetes</taxon>
        <taxon>Dothideomycetidae</taxon>
        <taxon>Dothideales</taxon>
        <taxon>Dothioraceae</taxon>
        <taxon>Neodothiora</taxon>
    </lineage>
</organism>
<feature type="domain" description="FAD-binding" evidence="4">
    <location>
        <begin position="157"/>
        <end position="364"/>
    </location>
</feature>
<keyword evidence="2" id="KW-0274">FAD</keyword>
<sequence>MPHSEDSRIKVAIAGGGIGGLALAVGLAKQPLLDVQVYEGVDGYADIGAGLALHKNAITAMDLIDPAVKKAYFSKALMIAEEEDEEMVTEVRLVSGPNTGELVAELGRAKGRRTVARSDLLQGFASLVSKDRLTFGKRLGDIKESEKGKIQLTFKDGSTVETDVLIGCDGVHSCTRKYLLGEGHPALGTSNPEGWRVHSRQVPMDVAMKTIDPKWKKTVSILCGREGHVNTMPLHQGKTLSIQCVTRTGIAGEGEDNTEFDKSYFKDYREDAKAGAELVAEGPNTTWALQQHKHAPYYARRNICMIGDAAHACMPFAGNGAAQAIEDAAVLTALFSKVTALSQVSKALAAYDTIRRPRSQRVVEIACDFGRLYDFALPGVEDNPMKMKQFMGKSAAFTNNADLNKQNEDAVKLFEESLAEDLKTSRESTR</sequence>
<evidence type="ECO:0000256" key="3">
    <source>
        <dbReference type="ARBA" id="ARBA00023002"/>
    </source>
</evidence>
<keyword evidence="6" id="KW-1185">Reference proteome</keyword>
<evidence type="ECO:0000256" key="2">
    <source>
        <dbReference type="ARBA" id="ARBA00022827"/>
    </source>
</evidence>
<dbReference type="GeneID" id="95974532"/>
<dbReference type="InterPro" id="IPR002938">
    <property type="entry name" value="FAD-bd"/>
</dbReference>
<dbReference type="PANTHER" id="PTHR46720:SF3">
    <property type="entry name" value="FAD-BINDING DOMAIN-CONTAINING PROTEIN-RELATED"/>
    <property type="match status" value="1"/>
</dbReference>
<accession>A0ABR3PLX2</accession>
<evidence type="ECO:0000256" key="1">
    <source>
        <dbReference type="ARBA" id="ARBA00022630"/>
    </source>
</evidence>
<proteinExistence type="predicted"/>
<reference evidence="5 6" key="1">
    <citation type="submission" date="2024-07" db="EMBL/GenBank/DDBJ databases">
        <title>Draft sequence of the Neodothiora populina.</title>
        <authorList>
            <person name="Drown D.D."/>
            <person name="Schuette U.S."/>
            <person name="Buechlein A.B."/>
            <person name="Rusch D.R."/>
            <person name="Winton L.W."/>
            <person name="Adams G.A."/>
        </authorList>
    </citation>
    <scope>NUCLEOTIDE SEQUENCE [LARGE SCALE GENOMIC DNA]</scope>
    <source>
        <strain evidence="5 6">CPC 39397</strain>
    </source>
</reference>
<dbReference type="InterPro" id="IPR036188">
    <property type="entry name" value="FAD/NAD-bd_sf"/>
</dbReference>
<dbReference type="Pfam" id="PF01494">
    <property type="entry name" value="FAD_binding_3"/>
    <property type="match status" value="1"/>
</dbReference>
<evidence type="ECO:0000313" key="6">
    <source>
        <dbReference type="Proteomes" id="UP001562354"/>
    </source>
</evidence>
<protein>
    <recommendedName>
        <fullName evidence="4">FAD-binding domain-containing protein</fullName>
    </recommendedName>
</protein>
<dbReference type="InterPro" id="IPR051104">
    <property type="entry name" value="FAD_monoxygenase"/>
</dbReference>
<keyword evidence="1" id="KW-0285">Flavoprotein</keyword>
<evidence type="ECO:0000259" key="4">
    <source>
        <dbReference type="Pfam" id="PF01494"/>
    </source>
</evidence>
<dbReference type="EMBL" id="JBFMKM010000003">
    <property type="protein sequence ID" value="KAL1310549.1"/>
    <property type="molecule type" value="Genomic_DNA"/>
</dbReference>
<dbReference type="PRINTS" id="PR00420">
    <property type="entry name" value="RNGMNOXGNASE"/>
</dbReference>
<name>A0ABR3PLX2_9PEZI</name>
<keyword evidence="3" id="KW-0560">Oxidoreductase</keyword>
<dbReference type="SUPFAM" id="SSF51905">
    <property type="entry name" value="FAD/NAD(P)-binding domain"/>
    <property type="match status" value="1"/>
</dbReference>
<dbReference type="RefSeq" id="XP_069203398.1">
    <property type="nucleotide sequence ID" value="XM_069347553.1"/>
</dbReference>
<comment type="caution">
    <text evidence="5">The sequence shown here is derived from an EMBL/GenBank/DDBJ whole genome shotgun (WGS) entry which is preliminary data.</text>
</comment>
<dbReference type="Proteomes" id="UP001562354">
    <property type="component" value="Unassembled WGS sequence"/>
</dbReference>
<evidence type="ECO:0000313" key="5">
    <source>
        <dbReference type="EMBL" id="KAL1310549.1"/>
    </source>
</evidence>